<gene>
    <name evidence="2" type="ORF">CASFOL_019922</name>
</gene>
<feature type="region of interest" description="Disordered" evidence="1">
    <location>
        <begin position="155"/>
        <end position="176"/>
    </location>
</feature>
<feature type="compositionally biased region" description="Basic residues" evidence="1">
    <location>
        <begin position="66"/>
        <end position="78"/>
    </location>
</feature>
<dbReference type="AlphaFoldDB" id="A0ABD3CZD1"/>
<feature type="region of interest" description="Disordered" evidence="1">
    <location>
        <begin position="394"/>
        <end position="427"/>
    </location>
</feature>
<proteinExistence type="predicted"/>
<dbReference type="PANTHER" id="PTHR34546:SF3">
    <property type="entry name" value="OS06G0153600 PROTEIN"/>
    <property type="match status" value="1"/>
</dbReference>
<dbReference type="PANTHER" id="PTHR34546">
    <property type="entry name" value="OS06G0153600 PROTEIN"/>
    <property type="match status" value="1"/>
</dbReference>
<dbReference type="Proteomes" id="UP001632038">
    <property type="component" value="Unassembled WGS sequence"/>
</dbReference>
<comment type="caution">
    <text evidence="2">The sequence shown here is derived from an EMBL/GenBank/DDBJ whole genome shotgun (WGS) entry which is preliminary data.</text>
</comment>
<keyword evidence="3" id="KW-1185">Reference proteome</keyword>
<evidence type="ECO:0000313" key="2">
    <source>
        <dbReference type="EMBL" id="KAL3635375.1"/>
    </source>
</evidence>
<feature type="region of interest" description="Disordered" evidence="1">
    <location>
        <begin position="297"/>
        <end position="324"/>
    </location>
</feature>
<protein>
    <submittedName>
        <fullName evidence="2">Uncharacterized protein</fullName>
    </submittedName>
</protein>
<name>A0ABD3CZD1_9LAMI</name>
<sequence length="427" mass="46498">MSAPPMDPFYEQRLRDEVIYLHSLWHQGPPRPAAAPPSLHSLRHQNPPRPTAPASFHLQPSQATQFKKKNKKKPKKKPNNTAPEPNSSPGLEWAVFAPPPSPPADIWPSSEAKPDPKPVTLSAKDQSISAVKHAHQHALKTVADFFKYNNANDDSDSDSIEGISDEDGESMDEDGGESEEYKLFSDVFNLDNELSNYYVKNFAKGEFTCLVCGALGGKKMGKKYKGCLALVQHSVTIAKTKKRRAHRAFGQTVCKVLGWDINDLSTIVSMLSDKPGETQESSIAVVDNVVSVEGKNDEAVPQRSEGGDMQNSLTCADDDADKSSKDVGMVHEVEEPAAKGLTNSSFTSTDADKSLKELGIVTVHEPATEGLPSPNNSPTCSEADQNLENIGIVHPHHSEKPESEGSTIVPLIENNFAGNEVQDRKDE</sequence>
<accession>A0ABD3CZD1</accession>
<dbReference type="EMBL" id="JAVIJP010000027">
    <property type="protein sequence ID" value="KAL3635375.1"/>
    <property type="molecule type" value="Genomic_DNA"/>
</dbReference>
<reference evidence="3" key="1">
    <citation type="journal article" date="2024" name="IScience">
        <title>Strigolactones Initiate the Formation of Haustorium-like Structures in Castilleja.</title>
        <authorList>
            <person name="Buerger M."/>
            <person name="Peterson D."/>
            <person name="Chory J."/>
        </authorList>
    </citation>
    <scope>NUCLEOTIDE SEQUENCE [LARGE SCALE GENOMIC DNA]</scope>
</reference>
<feature type="region of interest" description="Disordered" evidence="1">
    <location>
        <begin position="26"/>
        <end position="126"/>
    </location>
</feature>
<evidence type="ECO:0000256" key="1">
    <source>
        <dbReference type="SAM" id="MobiDB-lite"/>
    </source>
</evidence>
<organism evidence="2 3">
    <name type="scientific">Castilleja foliolosa</name>
    <dbReference type="NCBI Taxonomy" id="1961234"/>
    <lineage>
        <taxon>Eukaryota</taxon>
        <taxon>Viridiplantae</taxon>
        <taxon>Streptophyta</taxon>
        <taxon>Embryophyta</taxon>
        <taxon>Tracheophyta</taxon>
        <taxon>Spermatophyta</taxon>
        <taxon>Magnoliopsida</taxon>
        <taxon>eudicotyledons</taxon>
        <taxon>Gunneridae</taxon>
        <taxon>Pentapetalae</taxon>
        <taxon>asterids</taxon>
        <taxon>lamiids</taxon>
        <taxon>Lamiales</taxon>
        <taxon>Orobanchaceae</taxon>
        <taxon>Pedicularideae</taxon>
        <taxon>Castillejinae</taxon>
        <taxon>Castilleja</taxon>
    </lineage>
</organism>
<evidence type="ECO:0000313" key="3">
    <source>
        <dbReference type="Proteomes" id="UP001632038"/>
    </source>
</evidence>